<dbReference type="InterPro" id="IPR006450">
    <property type="entry name" value="Phage_HK97_gp6-like"/>
</dbReference>
<sequence length="90" mass="10171">MTEVEILDAIKQDLRIDGDDMDNIVARKKVVAEEYVRNAGCKVDYDNPLCLEIVTRFVGRQIDNPEIETGVETGMQFVGLLEQLRLSQEG</sequence>
<gene>
    <name evidence="1" type="ordered locus">SELR_18180</name>
</gene>
<dbReference type="AlphaFoldDB" id="I0GRY9"/>
<dbReference type="RefSeq" id="WP_014424957.1">
    <property type="nucleotide sequence ID" value="NC_017068.1"/>
</dbReference>
<evidence type="ECO:0000313" key="1">
    <source>
        <dbReference type="EMBL" id="BAL83526.1"/>
    </source>
</evidence>
<protein>
    <recommendedName>
        <fullName evidence="3">Phage gp6-like head-tail connector protein</fullName>
    </recommendedName>
</protein>
<organism evidence="1 2">
    <name type="scientific">Selenomonas ruminantium subsp. lactilytica (strain NBRC 103574 / TAM6421)</name>
    <dbReference type="NCBI Taxonomy" id="927704"/>
    <lineage>
        <taxon>Bacteria</taxon>
        <taxon>Bacillati</taxon>
        <taxon>Bacillota</taxon>
        <taxon>Negativicutes</taxon>
        <taxon>Selenomonadales</taxon>
        <taxon>Selenomonadaceae</taxon>
        <taxon>Selenomonas</taxon>
    </lineage>
</organism>
<evidence type="ECO:0008006" key="3">
    <source>
        <dbReference type="Google" id="ProtNLM"/>
    </source>
</evidence>
<dbReference type="eggNOG" id="ENOG503390M">
    <property type="taxonomic scope" value="Bacteria"/>
</dbReference>
<reference evidence="1 2" key="1">
    <citation type="submission" date="2011-10" db="EMBL/GenBank/DDBJ databases">
        <title>Whole genome sequence of Selenomonas ruminantium subsp. lactilytica TAM6421.</title>
        <authorList>
            <person name="Oguchi A."/>
            <person name="Ankai A."/>
            <person name="Kaneko J."/>
            <person name="Yamada-Narita S."/>
            <person name="Fukui S."/>
            <person name="Takahashi M."/>
            <person name="Onodera T."/>
            <person name="Kojima S."/>
            <person name="Fushimi T."/>
            <person name="Abe N."/>
            <person name="Kamio Y."/>
            <person name="Yamazaki S."/>
            <person name="Fujita N."/>
        </authorList>
    </citation>
    <scope>NUCLEOTIDE SEQUENCE [LARGE SCALE GENOMIC DNA]</scope>
    <source>
        <strain evidence="2">NBRC 103574 / TAM6421</strain>
    </source>
</reference>
<name>I0GRY9_SELRL</name>
<dbReference type="PATRIC" id="fig|927704.6.peg.1889"/>
<proteinExistence type="predicted"/>
<dbReference type="Proteomes" id="UP000007887">
    <property type="component" value="Chromosome"/>
</dbReference>
<dbReference type="KEGG" id="sri:SELR_18180"/>
<dbReference type="NCBIfam" id="TIGR01560">
    <property type="entry name" value="put_DNA_pack"/>
    <property type="match status" value="1"/>
</dbReference>
<dbReference type="HOGENOM" id="CLU_2439085_0_0_9"/>
<dbReference type="EMBL" id="AP012292">
    <property type="protein sequence ID" value="BAL83526.1"/>
    <property type="molecule type" value="Genomic_DNA"/>
</dbReference>
<evidence type="ECO:0000313" key="2">
    <source>
        <dbReference type="Proteomes" id="UP000007887"/>
    </source>
</evidence>
<dbReference type="OrthoDB" id="5654at2"/>
<accession>I0GRY9</accession>